<reference evidence="1" key="1">
    <citation type="journal article" date="2019" name="bioRxiv">
        <title>The Genome of the Zebra Mussel, Dreissena polymorpha: A Resource for Invasive Species Research.</title>
        <authorList>
            <person name="McCartney M.A."/>
            <person name="Auch B."/>
            <person name="Kono T."/>
            <person name="Mallez S."/>
            <person name="Zhang Y."/>
            <person name="Obille A."/>
            <person name="Becker A."/>
            <person name="Abrahante J.E."/>
            <person name="Garbe J."/>
            <person name="Badalamenti J.P."/>
            <person name="Herman A."/>
            <person name="Mangelson H."/>
            <person name="Liachko I."/>
            <person name="Sullivan S."/>
            <person name="Sone E.D."/>
            <person name="Koren S."/>
            <person name="Silverstein K.A.T."/>
            <person name="Beckman K.B."/>
            <person name="Gohl D.M."/>
        </authorList>
    </citation>
    <scope>NUCLEOTIDE SEQUENCE</scope>
    <source>
        <strain evidence="1">Duluth1</strain>
        <tissue evidence="1">Whole animal</tissue>
    </source>
</reference>
<protein>
    <submittedName>
        <fullName evidence="1">Uncharacterized protein</fullName>
    </submittedName>
</protein>
<dbReference type="EMBL" id="JAIWYP010000002">
    <property type="protein sequence ID" value="KAH3871977.1"/>
    <property type="molecule type" value="Genomic_DNA"/>
</dbReference>
<name>A0A9D4MAG3_DREPO</name>
<evidence type="ECO:0000313" key="2">
    <source>
        <dbReference type="Proteomes" id="UP000828390"/>
    </source>
</evidence>
<gene>
    <name evidence="1" type="ORF">DPMN_035192</name>
</gene>
<keyword evidence="2" id="KW-1185">Reference proteome</keyword>
<reference evidence="1" key="2">
    <citation type="submission" date="2020-11" db="EMBL/GenBank/DDBJ databases">
        <authorList>
            <person name="McCartney M.A."/>
            <person name="Auch B."/>
            <person name="Kono T."/>
            <person name="Mallez S."/>
            <person name="Becker A."/>
            <person name="Gohl D.M."/>
            <person name="Silverstein K.A.T."/>
            <person name="Koren S."/>
            <person name="Bechman K.B."/>
            <person name="Herman A."/>
            <person name="Abrahante J.E."/>
            <person name="Garbe J."/>
        </authorList>
    </citation>
    <scope>NUCLEOTIDE SEQUENCE</scope>
    <source>
        <strain evidence="1">Duluth1</strain>
        <tissue evidence="1">Whole animal</tissue>
    </source>
</reference>
<organism evidence="1 2">
    <name type="scientific">Dreissena polymorpha</name>
    <name type="common">Zebra mussel</name>
    <name type="synonym">Mytilus polymorpha</name>
    <dbReference type="NCBI Taxonomy" id="45954"/>
    <lineage>
        <taxon>Eukaryota</taxon>
        <taxon>Metazoa</taxon>
        <taxon>Spiralia</taxon>
        <taxon>Lophotrochozoa</taxon>
        <taxon>Mollusca</taxon>
        <taxon>Bivalvia</taxon>
        <taxon>Autobranchia</taxon>
        <taxon>Heteroconchia</taxon>
        <taxon>Euheterodonta</taxon>
        <taxon>Imparidentia</taxon>
        <taxon>Neoheterodontei</taxon>
        <taxon>Myida</taxon>
        <taxon>Dreissenoidea</taxon>
        <taxon>Dreissenidae</taxon>
        <taxon>Dreissena</taxon>
    </lineage>
</organism>
<evidence type="ECO:0000313" key="1">
    <source>
        <dbReference type="EMBL" id="KAH3871977.1"/>
    </source>
</evidence>
<sequence length="50" mass="5402">MADGDKSFLVYDNGSTDARLLVFASDTGLRLLGMAETWLCDIVNCFGAVE</sequence>
<comment type="caution">
    <text evidence="1">The sequence shown here is derived from an EMBL/GenBank/DDBJ whole genome shotgun (WGS) entry which is preliminary data.</text>
</comment>
<dbReference type="Proteomes" id="UP000828390">
    <property type="component" value="Unassembled WGS sequence"/>
</dbReference>
<accession>A0A9D4MAG3</accession>
<proteinExistence type="predicted"/>
<dbReference type="AlphaFoldDB" id="A0A9D4MAG3"/>